<dbReference type="Proteomes" id="UP000308549">
    <property type="component" value="Unassembled WGS sequence"/>
</dbReference>
<dbReference type="OrthoDB" id="3244603at2759"/>
<evidence type="ECO:0000313" key="2">
    <source>
        <dbReference type="Proteomes" id="UP000308549"/>
    </source>
</evidence>
<dbReference type="EMBL" id="NAJL01000027">
    <property type="protein sequence ID" value="TKA26662.1"/>
    <property type="molecule type" value="Genomic_DNA"/>
</dbReference>
<organism evidence="1 2">
    <name type="scientific">Salinomyces thailandicus</name>
    <dbReference type="NCBI Taxonomy" id="706561"/>
    <lineage>
        <taxon>Eukaryota</taxon>
        <taxon>Fungi</taxon>
        <taxon>Dikarya</taxon>
        <taxon>Ascomycota</taxon>
        <taxon>Pezizomycotina</taxon>
        <taxon>Dothideomycetes</taxon>
        <taxon>Dothideomycetidae</taxon>
        <taxon>Mycosphaerellales</taxon>
        <taxon>Teratosphaeriaceae</taxon>
        <taxon>Salinomyces</taxon>
    </lineage>
</organism>
<dbReference type="InterPro" id="IPR036987">
    <property type="entry name" value="SRA-YDG_sf"/>
</dbReference>
<gene>
    <name evidence="1" type="ORF">B0A50_04770</name>
</gene>
<proteinExistence type="predicted"/>
<protein>
    <submittedName>
        <fullName evidence="1">Uncharacterized protein</fullName>
    </submittedName>
</protein>
<dbReference type="AlphaFoldDB" id="A0A4U0TXA1"/>
<evidence type="ECO:0000313" key="1">
    <source>
        <dbReference type="EMBL" id="TKA26662.1"/>
    </source>
</evidence>
<dbReference type="SUPFAM" id="SSF88697">
    <property type="entry name" value="PUA domain-like"/>
    <property type="match status" value="1"/>
</dbReference>
<comment type="caution">
    <text evidence="1">The sequence shown here is derived from an EMBL/GenBank/DDBJ whole genome shotgun (WGS) entry which is preliminary data.</text>
</comment>
<keyword evidence="2" id="KW-1185">Reference proteome</keyword>
<accession>A0A4U0TXA1</accession>
<dbReference type="InterPro" id="IPR015947">
    <property type="entry name" value="PUA-like_sf"/>
</dbReference>
<sequence length="383" mass="42799">MRGQGNSGNNPVPSVSVYDSDYLRKQAHWLRNELDSRIARDGPDALRSDEVQIVGELFRRLLAASITVDDLRYSRIHLAVSEIAGRGTRWPKGLIERCEALREAWETAYGSLKSIGVLLYEPGGRLHGICSPEDLNKDRLFIKWLKSPATPFSPVRAQRFGNLGFTAGDWWINPLFALHAGIIDNSGSNGGIVADSNGAYAIVLTEGDEIAGASPEHFIYRARSDDSGRYRLTSGTPESRQPVRIIRSHSLRSFYTPKAGLRYDGLHRVTGWSITSDPKTKQMVYDIKFSRLASEPSMKQVLRRPYVEEVEDYREYKRLRQVHRDRSGGENKPTIAITGDGVFEDATAESPFQRQFTDKLPEDTLSAAPLGRRTVLCEASGSN</sequence>
<name>A0A4U0TXA1_9PEZI</name>
<reference evidence="1 2" key="1">
    <citation type="submission" date="2017-03" db="EMBL/GenBank/DDBJ databases">
        <title>Genomes of endolithic fungi from Antarctica.</title>
        <authorList>
            <person name="Coleine C."/>
            <person name="Masonjones S."/>
            <person name="Stajich J.E."/>
        </authorList>
    </citation>
    <scope>NUCLEOTIDE SEQUENCE [LARGE SCALE GENOMIC DNA]</scope>
    <source>
        <strain evidence="1 2">CCFEE 6315</strain>
    </source>
</reference>
<dbReference type="Gene3D" id="2.30.280.10">
    <property type="entry name" value="SRA-YDG"/>
    <property type="match status" value="1"/>
</dbReference>